<gene>
    <name evidence="2" type="ORF">FC98_GL002463</name>
</gene>
<keyword evidence="3" id="KW-1185">Reference proteome</keyword>
<evidence type="ECO:0000259" key="1">
    <source>
        <dbReference type="Pfam" id="PF23961"/>
    </source>
</evidence>
<dbReference type="InterPro" id="IPR057087">
    <property type="entry name" value="Gp12-like"/>
</dbReference>
<dbReference type="Proteomes" id="UP000051439">
    <property type="component" value="Unassembled WGS sequence"/>
</dbReference>
<accession>A0A0R1ND77</accession>
<dbReference type="EMBL" id="AZEB01000066">
    <property type="protein sequence ID" value="KRL18097.1"/>
    <property type="molecule type" value="Genomic_DNA"/>
</dbReference>
<feature type="domain" description="Phage neck terminator protein gp12-like" evidence="1">
    <location>
        <begin position="6"/>
        <end position="144"/>
    </location>
</feature>
<dbReference type="Pfam" id="PF23961">
    <property type="entry name" value="Phage_tail_terminator_9"/>
    <property type="match status" value="1"/>
</dbReference>
<proteinExistence type="predicted"/>
<dbReference type="PATRIC" id="fig|1423766.4.peg.2565"/>
<reference evidence="2 3" key="1">
    <citation type="journal article" date="2015" name="Genome Announc.">
        <title>Expanding the biotechnology potential of lactobacilli through comparative genomics of 213 strains and associated genera.</title>
        <authorList>
            <person name="Sun Z."/>
            <person name="Harris H.M."/>
            <person name="McCann A."/>
            <person name="Guo C."/>
            <person name="Argimon S."/>
            <person name="Zhang W."/>
            <person name="Yang X."/>
            <person name="Jeffery I.B."/>
            <person name="Cooney J.C."/>
            <person name="Kagawa T.F."/>
            <person name="Liu W."/>
            <person name="Song Y."/>
            <person name="Salvetti E."/>
            <person name="Wrobel A."/>
            <person name="Rasinkangas P."/>
            <person name="Parkhill J."/>
            <person name="Rea M.C."/>
            <person name="O'Sullivan O."/>
            <person name="Ritari J."/>
            <person name="Douillard F.P."/>
            <person name="Paul Ross R."/>
            <person name="Yang R."/>
            <person name="Briner A.E."/>
            <person name="Felis G.E."/>
            <person name="de Vos W.M."/>
            <person name="Barrangou R."/>
            <person name="Klaenhammer T.R."/>
            <person name="Caufield P.W."/>
            <person name="Cui Y."/>
            <person name="Zhang H."/>
            <person name="O'Toole P.W."/>
        </authorList>
    </citation>
    <scope>NUCLEOTIDE SEQUENCE [LARGE SCALE GENOMIC DNA]</scope>
    <source>
        <strain evidence="2 3">DSM 19906</strain>
    </source>
</reference>
<dbReference type="AlphaFoldDB" id="A0A0R1ND77"/>
<name>A0A0R1ND77_9LACO</name>
<evidence type="ECO:0000313" key="3">
    <source>
        <dbReference type="Proteomes" id="UP000051439"/>
    </source>
</evidence>
<evidence type="ECO:0000313" key="2">
    <source>
        <dbReference type="EMBL" id="KRL18097.1"/>
    </source>
</evidence>
<sequence>MRQTIRSLTSLDEAHVIEDYSLGSKPTLPFITVHPRGNIITPVQHQYPMHEPVDTHISITVHATSESRALDIMDNLQANLRDPEIRYQVKQQGIIIVAVLDPQDQSVIGINNSEQQYGFDLQIRLERNFESDQPTIEAIDSNNEKITRN</sequence>
<comment type="caution">
    <text evidence="2">The sequence shown here is derived from an EMBL/GenBank/DDBJ whole genome shotgun (WGS) entry which is preliminary data.</text>
</comment>
<protein>
    <recommendedName>
        <fullName evidence="1">Phage neck terminator protein gp12-like domain-containing protein</fullName>
    </recommendedName>
</protein>
<dbReference type="NCBIfam" id="NF047498">
    <property type="entry name" value="LIC_12616_fam"/>
    <property type="match status" value="1"/>
</dbReference>
<organism evidence="2 3">
    <name type="scientific">Lentilactobacillus kisonensis DSM 19906 = JCM 15041</name>
    <dbReference type="NCBI Taxonomy" id="1423766"/>
    <lineage>
        <taxon>Bacteria</taxon>
        <taxon>Bacillati</taxon>
        <taxon>Bacillota</taxon>
        <taxon>Bacilli</taxon>
        <taxon>Lactobacillales</taxon>
        <taxon>Lactobacillaceae</taxon>
        <taxon>Lentilactobacillus</taxon>
    </lineage>
</organism>